<dbReference type="Proteomes" id="UP000266634">
    <property type="component" value="Unassembled WGS sequence"/>
</dbReference>
<evidence type="ECO:0000313" key="2">
    <source>
        <dbReference type="EMBL" id="RIJ04245.1"/>
    </source>
</evidence>
<accession>A0A399PDC5</accession>
<feature type="compositionally biased region" description="Low complexity" evidence="1">
    <location>
        <begin position="22"/>
        <end position="32"/>
    </location>
</feature>
<feature type="non-terminal residue" evidence="2">
    <location>
        <position position="1"/>
    </location>
</feature>
<reference evidence="2 3" key="1">
    <citation type="submission" date="2018-08" db="EMBL/GenBank/DDBJ databases">
        <title>Genome Sequence of Clavibacter michiganensis Subspecies type strains, and the Atypical Peach-Colored Strains Isolated from Tomato.</title>
        <authorList>
            <person name="Osdaghi E."/>
            <person name="Portier P."/>
            <person name="Briand M."/>
            <person name="Jacques M.-A."/>
        </authorList>
    </citation>
    <scope>NUCLEOTIDE SEQUENCE [LARGE SCALE GENOMIC DNA]</scope>
    <source>
        <strain evidence="2 3">CFBP 6488</strain>
    </source>
</reference>
<feature type="region of interest" description="Disordered" evidence="1">
    <location>
        <begin position="22"/>
        <end position="54"/>
    </location>
</feature>
<evidence type="ECO:0000313" key="3">
    <source>
        <dbReference type="Proteomes" id="UP000266634"/>
    </source>
</evidence>
<keyword evidence="2" id="KW-0808">Transferase</keyword>
<evidence type="ECO:0000256" key="1">
    <source>
        <dbReference type="SAM" id="MobiDB-lite"/>
    </source>
</evidence>
<dbReference type="GO" id="GO:0016740">
    <property type="term" value="F:transferase activity"/>
    <property type="evidence" value="ECO:0007669"/>
    <property type="project" value="UniProtKB-KW"/>
</dbReference>
<dbReference type="AlphaFoldDB" id="A0A399PDC5"/>
<organism evidence="2 3">
    <name type="scientific">Clavibacter michiganensis subsp. insidiosus</name>
    <dbReference type="NCBI Taxonomy" id="33014"/>
    <lineage>
        <taxon>Bacteria</taxon>
        <taxon>Bacillati</taxon>
        <taxon>Actinomycetota</taxon>
        <taxon>Actinomycetes</taxon>
        <taxon>Micrococcales</taxon>
        <taxon>Microbacteriaceae</taxon>
        <taxon>Clavibacter</taxon>
    </lineage>
</organism>
<proteinExistence type="predicted"/>
<name>A0A399PDC5_9MICO</name>
<protein>
    <submittedName>
        <fullName evidence="2">Glycosyltransferase family 2 protein</fullName>
    </submittedName>
</protein>
<dbReference type="EMBL" id="QWEA01001209">
    <property type="protein sequence ID" value="RIJ04245.1"/>
    <property type="molecule type" value="Genomic_DNA"/>
</dbReference>
<sequence length="54" mass="5737">WLRWWRTGARVLDERGARRAVGAARGRVAGTGSVPTGSLPVSSPEAARPRGPAR</sequence>
<comment type="caution">
    <text evidence="2">The sequence shown here is derived from an EMBL/GenBank/DDBJ whole genome shotgun (WGS) entry which is preliminary data.</text>
</comment>
<gene>
    <name evidence="2" type="ORF">DZF93_17670</name>
</gene>